<protein>
    <submittedName>
        <fullName evidence="1">Uncharacterized protein</fullName>
    </submittedName>
</protein>
<evidence type="ECO:0000313" key="2">
    <source>
        <dbReference type="Proteomes" id="UP000037982"/>
    </source>
</evidence>
<dbReference type="Proteomes" id="UP000037982">
    <property type="component" value="Unassembled WGS sequence"/>
</dbReference>
<organism evidence="1 2">
    <name type="scientific">Streptomyces chattanoogensis</name>
    <dbReference type="NCBI Taxonomy" id="66876"/>
    <lineage>
        <taxon>Bacteria</taxon>
        <taxon>Bacillati</taxon>
        <taxon>Actinomycetota</taxon>
        <taxon>Actinomycetes</taxon>
        <taxon>Kitasatosporales</taxon>
        <taxon>Streptomycetaceae</taxon>
        <taxon>Streptomyces</taxon>
    </lineage>
</organism>
<comment type="caution">
    <text evidence="1">The sequence shown here is derived from an EMBL/GenBank/DDBJ whole genome shotgun (WGS) entry which is preliminary data.</text>
</comment>
<proteinExistence type="predicted"/>
<sequence>MRLPDNVAAEVTPGLWLRLRAERRFARERVDPTEVGETSEVRRAWAVASLPERQSSNEVTPRVFIWCGLLGLGLLTQIKFCCVPC</sequence>
<name>A0A0N1JXW9_9ACTN</name>
<keyword evidence="2" id="KW-1185">Reference proteome</keyword>
<reference evidence="2" key="1">
    <citation type="submission" date="2015-07" db="EMBL/GenBank/DDBJ databases">
        <authorList>
            <person name="Ju K.-S."/>
            <person name="Doroghazi J.R."/>
            <person name="Metcalf W.W."/>
        </authorList>
    </citation>
    <scope>NUCLEOTIDE SEQUENCE [LARGE SCALE GENOMIC DNA]</scope>
    <source>
        <strain evidence="2">NRRL ISP-5002</strain>
    </source>
</reference>
<accession>A0A0N1JXW9</accession>
<dbReference type="AlphaFoldDB" id="A0A0N1JXW9"/>
<dbReference type="EMBL" id="LGKG01000137">
    <property type="protein sequence ID" value="KPC62688.1"/>
    <property type="molecule type" value="Genomic_DNA"/>
</dbReference>
<gene>
    <name evidence="1" type="ORF">ADL29_18280</name>
</gene>
<dbReference type="PATRIC" id="fig|66876.3.peg.3996"/>
<evidence type="ECO:0000313" key="1">
    <source>
        <dbReference type="EMBL" id="KPC62688.1"/>
    </source>
</evidence>